<keyword evidence="4" id="KW-0539">Nucleus</keyword>
<dbReference type="PANTHER" id="PTHR10625">
    <property type="entry name" value="HISTONE DEACETYLASE HDAC1-RELATED"/>
    <property type="match status" value="1"/>
</dbReference>
<evidence type="ECO:0000256" key="1">
    <source>
        <dbReference type="ARBA" id="ARBA00012111"/>
    </source>
</evidence>
<evidence type="ECO:0000259" key="8">
    <source>
        <dbReference type="Pfam" id="PF00850"/>
    </source>
</evidence>
<dbReference type="PRINTS" id="PR01270">
    <property type="entry name" value="HDASUPER"/>
</dbReference>
<accession>A0A836CPT1</accession>
<dbReference type="GO" id="GO:0046872">
    <property type="term" value="F:metal ion binding"/>
    <property type="evidence" value="ECO:0007669"/>
    <property type="project" value="UniProtKB-KW"/>
</dbReference>
<dbReference type="PANTHER" id="PTHR10625:SF10">
    <property type="entry name" value="HISTONE DEACETYLASE HDAC1"/>
    <property type="match status" value="1"/>
</dbReference>
<dbReference type="InterPro" id="IPR000286">
    <property type="entry name" value="HDACs"/>
</dbReference>
<name>A0A836CPT1_9STRA</name>
<dbReference type="OrthoDB" id="1918432at2759"/>
<dbReference type="InterPro" id="IPR003084">
    <property type="entry name" value="HDAC_I/II"/>
</dbReference>
<dbReference type="SUPFAM" id="SSF52768">
    <property type="entry name" value="Arginase/deacetylase"/>
    <property type="match status" value="1"/>
</dbReference>
<evidence type="ECO:0000256" key="5">
    <source>
        <dbReference type="PIRSR" id="PIRSR037913-1"/>
    </source>
</evidence>
<protein>
    <recommendedName>
        <fullName evidence="1 4">Histone deacetylase</fullName>
        <ecNumber evidence="1 4">3.5.1.98</ecNumber>
    </recommendedName>
</protein>
<organism evidence="9 10">
    <name type="scientific">Tribonema minus</name>
    <dbReference type="NCBI Taxonomy" id="303371"/>
    <lineage>
        <taxon>Eukaryota</taxon>
        <taxon>Sar</taxon>
        <taxon>Stramenopiles</taxon>
        <taxon>Ochrophyta</taxon>
        <taxon>PX clade</taxon>
        <taxon>Xanthophyceae</taxon>
        <taxon>Tribonematales</taxon>
        <taxon>Tribonemataceae</taxon>
        <taxon>Tribonema</taxon>
    </lineage>
</organism>
<evidence type="ECO:0000313" key="9">
    <source>
        <dbReference type="EMBL" id="KAG5193134.1"/>
    </source>
</evidence>
<keyword evidence="2 4" id="KW-0378">Hydrolase</keyword>
<evidence type="ECO:0000313" key="10">
    <source>
        <dbReference type="Proteomes" id="UP000664859"/>
    </source>
</evidence>
<keyword evidence="3 4" id="KW-0156">Chromatin regulator</keyword>
<feature type="binding site" evidence="6">
    <location>
        <position position="186"/>
    </location>
    <ligand>
        <name>a divalent metal cation</name>
        <dbReference type="ChEBI" id="CHEBI:60240"/>
    </ligand>
</feature>
<reference evidence="9" key="1">
    <citation type="submission" date="2021-02" db="EMBL/GenBank/DDBJ databases">
        <title>First Annotated Genome of the Yellow-green Alga Tribonema minus.</title>
        <authorList>
            <person name="Mahan K.M."/>
        </authorList>
    </citation>
    <scope>NUCLEOTIDE SEQUENCE</scope>
    <source>
        <strain evidence="9">UTEX B ZZ1240</strain>
    </source>
</reference>
<keyword evidence="10" id="KW-1185">Reference proteome</keyword>
<dbReference type="InterPro" id="IPR037138">
    <property type="entry name" value="His_deacetylse_dom_sf"/>
</dbReference>
<dbReference type="Pfam" id="PF00850">
    <property type="entry name" value="Hist_deacetyl"/>
    <property type="match status" value="1"/>
</dbReference>
<feature type="domain" description="Histone deacetylase" evidence="8">
    <location>
        <begin position="33"/>
        <end position="331"/>
    </location>
</feature>
<comment type="caution">
    <text evidence="9">The sequence shown here is derived from an EMBL/GenBank/DDBJ whole genome shotgun (WGS) entry which is preliminary data.</text>
</comment>
<evidence type="ECO:0000256" key="4">
    <source>
        <dbReference type="PIRNR" id="PIRNR037913"/>
    </source>
</evidence>
<evidence type="ECO:0000256" key="7">
    <source>
        <dbReference type="SAM" id="MobiDB-lite"/>
    </source>
</evidence>
<evidence type="ECO:0000256" key="2">
    <source>
        <dbReference type="ARBA" id="ARBA00022801"/>
    </source>
</evidence>
<keyword evidence="6" id="KW-0479">Metal-binding</keyword>
<comment type="similarity">
    <text evidence="4">Belongs to the histone deacetylase family. HD Type 1 subfamily.</text>
</comment>
<dbReference type="PRINTS" id="PR01271">
    <property type="entry name" value="HISDACETLASE"/>
</dbReference>
<feature type="region of interest" description="Disordered" evidence="7">
    <location>
        <begin position="415"/>
        <end position="456"/>
    </location>
</feature>
<feature type="active site" description="Proton acceptor" evidence="5">
    <location>
        <position position="149"/>
    </location>
</feature>
<dbReference type="GO" id="GO:0000118">
    <property type="term" value="C:histone deacetylase complex"/>
    <property type="evidence" value="ECO:0007669"/>
    <property type="project" value="UniProtKB-ARBA"/>
</dbReference>
<dbReference type="InterPro" id="IPR023696">
    <property type="entry name" value="Ureohydrolase_dom_sf"/>
</dbReference>
<proteinExistence type="inferred from homology"/>
<feature type="binding site" evidence="6">
    <location>
        <position position="184"/>
    </location>
    <ligand>
        <name>a divalent metal cation</name>
        <dbReference type="ChEBI" id="CHEBI:60240"/>
    </ligand>
</feature>
<comment type="subcellular location">
    <subcellularLocation>
        <location evidence="4">Nucleus</location>
    </subcellularLocation>
</comment>
<dbReference type="CDD" id="cd09991">
    <property type="entry name" value="HDAC_classI"/>
    <property type="match status" value="1"/>
</dbReference>
<dbReference type="PIRSF" id="PIRSF037913">
    <property type="entry name" value="His_deacetylse_1"/>
    <property type="match status" value="1"/>
</dbReference>
<dbReference type="Proteomes" id="UP000664859">
    <property type="component" value="Unassembled WGS sequence"/>
</dbReference>
<dbReference type="AlphaFoldDB" id="A0A836CPT1"/>
<feature type="binding site" evidence="6">
    <location>
        <position position="274"/>
    </location>
    <ligand>
        <name>a divalent metal cation</name>
        <dbReference type="ChEBI" id="CHEBI:60240"/>
    </ligand>
</feature>
<evidence type="ECO:0000256" key="3">
    <source>
        <dbReference type="ARBA" id="ARBA00022853"/>
    </source>
</evidence>
<dbReference type="EMBL" id="JAFCMP010000001">
    <property type="protein sequence ID" value="KAG5193134.1"/>
    <property type="molecule type" value="Genomic_DNA"/>
</dbReference>
<evidence type="ECO:0000256" key="6">
    <source>
        <dbReference type="PIRSR" id="PIRSR037913-3"/>
    </source>
</evidence>
<comment type="catalytic activity">
    <reaction evidence="4">
        <text>N(6)-acetyl-L-lysyl-[histone] + H2O = L-lysyl-[histone] + acetate</text>
        <dbReference type="Rhea" id="RHEA:58196"/>
        <dbReference type="Rhea" id="RHEA-COMP:9845"/>
        <dbReference type="Rhea" id="RHEA-COMP:11338"/>
        <dbReference type="ChEBI" id="CHEBI:15377"/>
        <dbReference type="ChEBI" id="CHEBI:29969"/>
        <dbReference type="ChEBI" id="CHEBI:30089"/>
        <dbReference type="ChEBI" id="CHEBI:61930"/>
        <dbReference type="EC" id="3.5.1.98"/>
    </reaction>
</comment>
<gene>
    <name evidence="9" type="ORF">JKP88DRAFT_214431</name>
</gene>
<dbReference type="Gene3D" id="3.40.800.20">
    <property type="entry name" value="Histone deacetylase domain"/>
    <property type="match status" value="1"/>
</dbReference>
<keyword evidence="4" id="KW-0804">Transcription</keyword>
<dbReference type="GO" id="GO:0141221">
    <property type="term" value="F:histone deacetylase activity, hydrolytic mechanism"/>
    <property type="evidence" value="ECO:0007669"/>
    <property type="project" value="UniProtKB-EC"/>
</dbReference>
<dbReference type="EC" id="3.5.1.98" evidence="1 4"/>
<dbReference type="GO" id="GO:0040029">
    <property type="term" value="P:epigenetic regulation of gene expression"/>
    <property type="evidence" value="ECO:0007669"/>
    <property type="project" value="TreeGrafter"/>
</dbReference>
<sequence>MAALANSGGSAKKRVAYFYDADVGGFSYGSNTVFKPHRVRMTHNLVLSYGLFEKMDVYRAPPASSAQMQAFHTESYLKFFASVTPESHQVLKREEMLLLNAYGLGDEQPVFHEMYNYASAVAGASLSGAALLNAGKADIAINWSGGMHHAKKSKASGFCYINDCVLAIVELLKTHARVLYIDIDVHHGDGVEEAFYSTNRVMTLSFHHFAERFFPGSGGSMEDTGDGAGKHCALNFPLKAGMDDISYASVFQPAVAAAMTHYQPGAIVLQMGADSLAGDRLGRAGHFNVSMKCHAECALYVRSLGVPLLVLGGGGYTLSNVPRCWANDTAALTDTALPRAIPETCAYRSYYGPDFAVTVGAAARQRNANSPSYLQRVLQRLVASMRAAGAAAGLAAAKGAAHAALLGAPLPPPLKAGVLSDEQLDEDPDRRPPDGPACDAGKPPAVADAQPMQVDQ</sequence>
<dbReference type="InterPro" id="IPR023801">
    <property type="entry name" value="His_deacetylse_dom"/>
</dbReference>
<keyword evidence="4" id="KW-0805">Transcription regulation</keyword>